<dbReference type="Proteomes" id="UP000078492">
    <property type="component" value="Unassembled WGS sequence"/>
</dbReference>
<evidence type="ECO:0000313" key="2">
    <source>
        <dbReference type="Proteomes" id="UP000078492"/>
    </source>
</evidence>
<accession>A0A151JNT6</accession>
<reference evidence="1 2" key="1">
    <citation type="submission" date="2015-09" db="EMBL/GenBank/DDBJ databases">
        <title>Trachymyrmex cornetzi WGS genome.</title>
        <authorList>
            <person name="Nygaard S."/>
            <person name="Hu H."/>
            <person name="Boomsma J."/>
            <person name="Zhang G."/>
        </authorList>
    </citation>
    <scope>NUCLEOTIDE SEQUENCE [LARGE SCALE GENOMIC DNA]</scope>
    <source>
        <strain evidence="1">Tcor2-1</strain>
        <tissue evidence="1">Whole body</tissue>
    </source>
</reference>
<sequence length="98" mass="12187">MEKLRELSQLKRKELYKRKKKITKRRDEKGYGRRSITNSITNALIKKEGVPKYLKKGWKESRWQRVARFKLGNGMKRGRYWKTEERIKYKIRRRREET</sequence>
<proteinExistence type="predicted"/>
<evidence type="ECO:0000313" key="1">
    <source>
        <dbReference type="EMBL" id="KYN28171.1"/>
    </source>
</evidence>
<gene>
    <name evidence="1" type="ORF">ALC57_02417</name>
</gene>
<organism evidence="1 2">
    <name type="scientific">Trachymyrmex cornetzi</name>
    <dbReference type="NCBI Taxonomy" id="471704"/>
    <lineage>
        <taxon>Eukaryota</taxon>
        <taxon>Metazoa</taxon>
        <taxon>Ecdysozoa</taxon>
        <taxon>Arthropoda</taxon>
        <taxon>Hexapoda</taxon>
        <taxon>Insecta</taxon>
        <taxon>Pterygota</taxon>
        <taxon>Neoptera</taxon>
        <taxon>Endopterygota</taxon>
        <taxon>Hymenoptera</taxon>
        <taxon>Apocrita</taxon>
        <taxon>Aculeata</taxon>
        <taxon>Formicoidea</taxon>
        <taxon>Formicidae</taxon>
        <taxon>Myrmicinae</taxon>
        <taxon>Trachymyrmex</taxon>
    </lineage>
</organism>
<protein>
    <submittedName>
        <fullName evidence="1">Uncharacterized protein</fullName>
    </submittedName>
</protein>
<dbReference type="AlphaFoldDB" id="A0A151JNT6"/>
<dbReference type="EMBL" id="KQ978812">
    <property type="protein sequence ID" value="KYN28171.1"/>
    <property type="molecule type" value="Genomic_DNA"/>
</dbReference>
<name>A0A151JNT6_9HYME</name>
<keyword evidence="2" id="KW-1185">Reference proteome</keyword>